<dbReference type="OrthoDB" id="623514at2"/>
<protein>
    <submittedName>
        <fullName evidence="4">Tetratricopeptide repeat protein</fullName>
    </submittedName>
</protein>
<dbReference type="Proteomes" id="UP000324209">
    <property type="component" value="Chromosome"/>
</dbReference>
<dbReference type="PANTHER" id="PTHR44943:SF8">
    <property type="entry name" value="TPR REPEAT-CONTAINING PROTEIN MJ0263"/>
    <property type="match status" value="1"/>
</dbReference>
<dbReference type="PROSITE" id="PS50005">
    <property type="entry name" value="TPR"/>
    <property type="match status" value="2"/>
</dbReference>
<dbReference type="EMBL" id="CP036150">
    <property type="protein sequence ID" value="QEN07312.1"/>
    <property type="molecule type" value="Genomic_DNA"/>
</dbReference>
<accession>A0A5C1QMC9</accession>
<feature type="repeat" description="TPR" evidence="3">
    <location>
        <begin position="166"/>
        <end position="199"/>
    </location>
</feature>
<organism evidence="4 5">
    <name type="scientific">Oceanispirochaeta crateris</name>
    <dbReference type="NCBI Taxonomy" id="2518645"/>
    <lineage>
        <taxon>Bacteria</taxon>
        <taxon>Pseudomonadati</taxon>
        <taxon>Spirochaetota</taxon>
        <taxon>Spirochaetia</taxon>
        <taxon>Spirochaetales</taxon>
        <taxon>Spirochaetaceae</taxon>
        <taxon>Oceanispirochaeta</taxon>
    </lineage>
</organism>
<dbReference type="PANTHER" id="PTHR44943">
    <property type="entry name" value="CELLULOSE SYNTHASE OPERON PROTEIN C"/>
    <property type="match status" value="1"/>
</dbReference>
<dbReference type="Gene3D" id="1.25.40.10">
    <property type="entry name" value="Tetratricopeptide repeat domain"/>
    <property type="match status" value="1"/>
</dbReference>
<evidence type="ECO:0000256" key="2">
    <source>
        <dbReference type="ARBA" id="ARBA00022803"/>
    </source>
</evidence>
<reference evidence="4 5" key="1">
    <citation type="submission" date="2019-02" db="EMBL/GenBank/DDBJ databases">
        <title>Complete Genome Sequence and Methylome Analysis of free living Spirochaetas.</title>
        <authorList>
            <person name="Fomenkov A."/>
            <person name="Dubinina G."/>
            <person name="Leshcheva N."/>
            <person name="Mikheeva N."/>
            <person name="Grabovich M."/>
            <person name="Vincze T."/>
            <person name="Roberts R.J."/>
        </authorList>
    </citation>
    <scope>NUCLEOTIDE SEQUENCE [LARGE SCALE GENOMIC DNA]</scope>
    <source>
        <strain evidence="4 5">K2</strain>
    </source>
</reference>
<feature type="repeat" description="TPR" evidence="3">
    <location>
        <begin position="237"/>
        <end position="270"/>
    </location>
</feature>
<dbReference type="AlphaFoldDB" id="A0A5C1QMC9"/>
<evidence type="ECO:0000313" key="5">
    <source>
        <dbReference type="Proteomes" id="UP000324209"/>
    </source>
</evidence>
<evidence type="ECO:0000256" key="1">
    <source>
        <dbReference type="ARBA" id="ARBA00022737"/>
    </source>
</evidence>
<sequence length="392" mass="45482">MKKKLFLSTILLYICFLVYGENSDVFGKTFELIEQEKYYSAIQYLYTEDPDNEDLDLVILKSKIFRNYFGQSLNHVMWGLKDLENDENLDEVRTGSGELNMYMFDTVEILTPFLDDNRFKVLHELGLYYHSVIMGYGNSLNESFGDVSELSRKNLSECFDNNFYDDESLTVLGTYYFQDQNMKMAEELFRKALDLNGNNPAANFNYGFILYRNGLLEEAVKYVRVAAEGYLYRNLSIDAYSFAGFLYHAIENYKDALLMFDIALEANPMDYRAYPSYIDSLIKTGDLDKAKERTLHFMMIEPANSYVGNQLIPIYKDNGQIDLIVSILEDCIVQNSNNDETLANFYFQKGNVGLLYNKDKGLEDLLKAKEYFLKFSDRNHPAVKAINGYFEN</sequence>
<dbReference type="SMART" id="SM00028">
    <property type="entry name" value="TPR"/>
    <property type="match status" value="2"/>
</dbReference>
<dbReference type="RefSeq" id="WP_149485393.1">
    <property type="nucleotide sequence ID" value="NZ_CP036150.1"/>
</dbReference>
<dbReference type="KEGG" id="ock:EXM22_04655"/>
<dbReference type="SUPFAM" id="SSF48452">
    <property type="entry name" value="TPR-like"/>
    <property type="match status" value="1"/>
</dbReference>
<dbReference type="InterPro" id="IPR019734">
    <property type="entry name" value="TPR_rpt"/>
</dbReference>
<gene>
    <name evidence="4" type="ORF">EXM22_04655</name>
</gene>
<dbReference type="Pfam" id="PF13432">
    <property type="entry name" value="TPR_16"/>
    <property type="match status" value="1"/>
</dbReference>
<keyword evidence="2 3" id="KW-0802">TPR repeat</keyword>
<dbReference type="InterPro" id="IPR011990">
    <property type="entry name" value="TPR-like_helical_dom_sf"/>
</dbReference>
<name>A0A5C1QMC9_9SPIO</name>
<dbReference type="InterPro" id="IPR051685">
    <property type="entry name" value="Ycf3/AcsC/BcsC/TPR_MFPF"/>
</dbReference>
<proteinExistence type="predicted"/>
<evidence type="ECO:0000313" key="4">
    <source>
        <dbReference type="EMBL" id="QEN07312.1"/>
    </source>
</evidence>
<keyword evidence="1" id="KW-0677">Repeat</keyword>
<evidence type="ECO:0000256" key="3">
    <source>
        <dbReference type="PROSITE-ProRule" id="PRU00339"/>
    </source>
</evidence>
<keyword evidence="5" id="KW-1185">Reference proteome</keyword>